<sequence>MLSWEGTSISLHKFGGTQFNYGQKEIGHLHSNGLLDILFNKQVKQELLVSGRAEVHHIFKKSGWISFYISTENDLANAKFLLKKAYQNMI</sequence>
<dbReference type="InterPro" id="IPR040841">
    <property type="entry name" value="Luciferase_dom"/>
</dbReference>
<accession>A0A0C1FHJ3</accession>
<keyword evidence="3" id="KW-1185">Reference proteome</keyword>
<organism evidence="2 3">
    <name type="scientific">Pedobacter kyungheensis</name>
    <dbReference type="NCBI Taxonomy" id="1069985"/>
    <lineage>
        <taxon>Bacteria</taxon>
        <taxon>Pseudomonadati</taxon>
        <taxon>Bacteroidota</taxon>
        <taxon>Sphingobacteriia</taxon>
        <taxon>Sphingobacteriales</taxon>
        <taxon>Sphingobacteriaceae</taxon>
        <taxon>Pedobacter</taxon>
    </lineage>
</organism>
<evidence type="ECO:0000259" key="1">
    <source>
        <dbReference type="Pfam" id="PF17648"/>
    </source>
</evidence>
<dbReference type="AlphaFoldDB" id="A0A0C1FHJ3"/>
<feature type="domain" description="Luciferase" evidence="1">
    <location>
        <begin position="24"/>
        <end position="83"/>
    </location>
</feature>
<protein>
    <recommendedName>
        <fullName evidence="1">Luciferase domain-containing protein</fullName>
    </recommendedName>
</protein>
<comment type="caution">
    <text evidence="2">The sequence shown here is derived from an EMBL/GenBank/DDBJ whole genome shotgun (WGS) entry which is preliminary data.</text>
</comment>
<dbReference type="EMBL" id="JSYN01000020">
    <property type="protein sequence ID" value="KIA92457.1"/>
    <property type="molecule type" value="Genomic_DNA"/>
</dbReference>
<evidence type="ECO:0000313" key="2">
    <source>
        <dbReference type="EMBL" id="KIA92457.1"/>
    </source>
</evidence>
<evidence type="ECO:0000313" key="3">
    <source>
        <dbReference type="Proteomes" id="UP000031246"/>
    </source>
</evidence>
<dbReference type="Proteomes" id="UP000031246">
    <property type="component" value="Unassembled WGS sequence"/>
</dbReference>
<reference evidence="2 3" key="1">
    <citation type="submission" date="2014-10" db="EMBL/GenBank/DDBJ databases">
        <title>Pedobacter Kyungheensis.</title>
        <authorList>
            <person name="Anderson B.M."/>
            <person name="Newman J.D."/>
        </authorList>
    </citation>
    <scope>NUCLEOTIDE SEQUENCE [LARGE SCALE GENOMIC DNA]</scope>
    <source>
        <strain evidence="2 3">KACC 16221</strain>
    </source>
</reference>
<proteinExistence type="predicted"/>
<dbReference type="Pfam" id="PF17648">
    <property type="entry name" value="Luciferase"/>
    <property type="match status" value="1"/>
</dbReference>
<gene>
    <name evidence="2" type="ORF">OC25_17325</name>
</gene>
<name>A0A0C1FHJ3_9SPHI</name>